<dbReference type="SUPFAM" id="SSF53474">
    <property type="entry name" value="alpha/beta-Hydrolases"/>
    <property type="match status" value="1"/>
</dbReference>
<evidence type="ECO:0000313" key="5">
    <source>
        <dbReference type="EMBL" id="GBG70052.1"/>
    </source>
</evidence>
<name>A0A388KJ31_CHABU</name>
<evidence type="ECO:0000313" key="6">
    <source>
        <dbReference type="Proteomes" id="UP000265515"/>
    </source>
</evidence>
<dbReference type="InterPro" id="IPR029058">
    <property type="entry name" value="AB_hydrolase_fold"/>
</dbReference>
<dbReference type="Pfam" id="PF12697">
    <property type="entry name" value="Abhydrolase_6"/>
    <property type="match status" value="1"/>
</dbReference>
<gene>
    <name evidence="5" type="ORF">CBR_g4880</name>
</gene>
<dbReference type="Proteomes" id="UP000265515">
    <property type="component" value="Unassembled WGS sequence"/>
</dbReference>
<keyword evidence="2" id="KW-0378">Hydrolase</keyword>
<feature type="region of interest" description="Disordered" evidence="3">
    <location>
        <begin position="485"/>
        <end position="504"/>
    </location>
</feature>
<dbReference type="GO" id="GO:0016787">
    <property type="term" value="F:hydrolase activity"/>
    <property type="evidence" value="ECO:0007669"/>
    <property type="project" value="UniProtKB-KW"/>
</dbReference>
<comment type="similarity">
    <text evidence="1">Belongs to the peptidase S33 family.</text>
</comment>
<feature type="domain" description="AB hydrolase-1" evidence="4">
    <location>
        <begin position="298"/>
        <end position="608"/>
    </location>
</feature>
<dbReference type="STRING" id="69332.A0A388KJ31"/>
<accession>A0A388KJ31</accession>
<organism evidence="5 6">
    <name type="scientific">Chara braunii</name>
    <name type="common">Braun's stonewort</name>
    <dbReference type="NCBI Taxonomy" id="69332"/>
    <lineage>
        <taxon>Eukaryota</taxon>
        <taxon>Viridiplantae</taxon>
        <taxon>Streptophyta</taxon>
        <taxon>Charophyceae</taxon>
        <taxon>Charales</taxon>
        <taxon>Characeae</taxon>
        <taxon>Chara</taxon>
    </lineage>
</organism>
<evidence type="ECO:0000256" key="1">
    <source>
        <dbReference type="ARBA" id="ARBA00010088"/>
    </source>
</evidence>
<sequence>MALWESTYGMLTVRHVALSTSSFPFLRRWTSTGAGGAASDFKGVAGWAAAEAGAVVLQAWPSIACSGCRIGDVCAVKAVALLPSRGVGTRRGTIGVQLSGRCTRAEGSGAGGGWAGCNLRACGARNSCGETSGAMATGLAQPCAKRVLRSSFLGSHSLWSTLVSSPCLLSHSSPLSHLLSPCSSSPWYSPLSPFYLYASGSSASSSPSSVVCEASGAAGGASSARSASLVVEPLSSTSMMTAGVVGEAPRARLPMGLPTVVQSGMTLEAPLAYELIQGPLVRWSVVHDRRSPAPPTAVLLHGILGGRRNWASFARRLAQEFPSWQFLVVDLRCHGDSTKLPKHDDPSVASAAADVLRLVADLRITPRMLVGHSFGGKVALSMIDQAAKPLARPVRVWVLDSTPGKVRSGLDGEDAPADIINALREMPQVVPSRGFVVNTLIRKGFSRSVAQWMTTNLRPIKLPGFSTSLSSTSSACGASSYSPFQSSPSSSSLPSPSSLSPSAVGTMDRLPEVEAGLSWVFDLEGIARMYLSYQRENLWPLVDNVPEGVQIDFVRAERSLHRWGKEDVDRINAGERAARKRGVAGGVNLHVLEDAGHWVHTDNPEGLFRLMAPSFVSMGGRGEVGRIYSASHQQHWQENQPKQHG</sequence>
<keyword evidence="6" id="KW-1185">Reference proteome</keyword>
<dbReference type="PANTHER" id="PTHR43248">
    <property type="entry name" value="2-SUCCINYL-6-HYDROXY-2,4-CYCLOHEXADIENE-1-CARBOXYLATE SYNTHASE"/>
    <property type="match status" value="1"/>
</dbReference>
<evidence type="ECO:0000256" key="2">
    <source>
        <dbReference type="ARBA" id="ARBA00022801"/>
    </source>
</evidence>
<reference evidence="5 6" key="1">
    <citation type="journal article" date="2018" name="Cell">
        <title>The Chara Genome: Secondary Complexity and Implications for Plant Terrestrialization.</title>
        <authorList>
            <person name="Nishiyama T."/>
            <person name="Sakayama H."/>
            <person name="Vries J.D."/>
            <person name="Buschmann H."/>
            <person name="Saint-Marcoux D."/>
            <person name="Ullrich K.K."/>
            <person name="Haas F.B."/>
            <person name="Vanderstraeten L."/>
            <person name="Becker D."/>
            <person name="Lang D."/>
            <person name="Vosolsobe S."/>
            <person name="Rombauts S."/>
            <person name="Wilhelmsson P.K.I."/>
            <person name="Janitza P."/>
            <person name="Kern R."/>
            <person name="Heyl A."/>
            <person name="Rumpler F."/>
            <person name="Villalobos L.I.A.C."/>
            <person name="Clay J.M."/>
            <person name="Skokan R."/>
            <person name="Toyoda A."/>
            <person name="Suzuki Y."/>
            <person name="Kagoshima H."/>
            <person name="Schijlen E."/>
            <person name="Tajeshwar N."/>
            <person name="Catarino B."/>
            <person name="Hetherington A.J."/>
            <person name="Saltykova A."/>
            <person name="Bonnot C."/>
            <person name="Breuninger H."/>
            <person name="Symeonidi A."/>
            <person name="Radhakrishnan G.V."/>
            <person name="Van Nieuwerburgh F."/>
            <person name="Deforce D."/>
            <person name="Chang C."/>
            <person name="Karol K.G."/>
            <person name="Hedrich R."/>
            <person name="Ulvskov P."/>
            <person name="Glockner G."/>
            <person name="Delwiche C.F."/>
            <person name="Petrasek J."/>
            <person name="Van de Peer Y."/>
            <person name="Friml J."/>
            <person name="Beilby M."/>
            <person name="Dolan L."/>
            <person name="Kohara Y."/>
            <person name="Sugano S."/>
            <person name="Fujiyama A."/>
            <person name="Delaux P.-M."/>
            <person name="Quint M."/>
            <person name="TheiBen G."/>
            <person name="Hagemann M."/>
            <person name="Harholt J."/>
            <person name="Dunand C."/>
            <person name="Zachgo S."/>
            <person name="Langdale J."/>
            <person name="Maumus F."/>
            <person name="Straeten D.V.D."/>
            <person name="Gould S.B."/>
            <person name="Rensing S.A."/>
        </authorList>
    </citation>
    <scope>NUCLEOTIDE SEQUENCE [LARGE SCALE GENOMIC DNA]</scope>
    <source>
        <strain evidence="5 6">S276</strain>
    </source>
</reference>
<dbReference type="Gene3D" id="3.40.50.1820">
    <property type="entry name" value="alpha/beta hydrolase"/>
    <property type="match status" value="1"/>
</dbReference>
<dbReference type="EMBL" id="BFEA01000124">
    <property type="protein sequence ID" value="GBG70052.1"/>
    <property type="molecule type" value="Genomic_DNA"/>
</dbReference>
<dbReference type="OrthoDB" id="8119704at2759"/>
<dbReference type="InterPro" id="IPR051601">
    <property type="entry name" value="Serine_prot/Carboxylest_S33"/>
</dbReference>
<feature type="compositionally biased region" description="Low complexity" evidence="3">
    <location>
        <begin position="485"/>
        <end position="502"/>
    </location>
</feature>
<dbReference type="PANTHER" id="PTHR43248:SF14">
    <property type="entry name" value="ALPHA_BETA-HYDROLASES SUPERFAMILY PROTEIN"/>
    <property type="match status" value="1"/>
</dbReference>
<dbReference type="Gramene" id="GBG70052">
    <property type="protein sequence ID" value="GBG70052"/>
    <property type="gene ID" value="CBR_g4880"/>
</dbReference>
<comment type="caution">
    <text evidence="5">The sequence shown here is derived from an EMBL/GenBank/DDBJ whole genome shotgun (WGS) entry which is preliminary data.</text>
</comment>
<dbReference type="InterPro" id="IPR000073">
    <property type="entry name" value="AB_hydrolase_1"/>
</dbReference>
<proteinExistence type="inferred from homology"/>
<evidence type="ECO:0000259" key="4">
    <source>
        <dbReference type="Pfam" id="PF12697"/>
    </source>
</evidence>
<dbReference type="AlphaFoldDB" id="A0A388KJ31"/>
<protein>
    <recommendedName>
        <fullName evidence="4">AB hydrolase-1 domain-containing protein</fullName>
    </recommendedName>
</protein>
<evidence type="ECO:0000256" key="3">
    <source>
        <dbReference type="SAM" id="MobiDB-lite"/>
    </source>
</evidence>